<keyword evidence="4" id="KW-0539">Nucleus</keyword>
<reference evidence="7 8" key="2">
    <citation type="submission" date="2017-04" db="EMBL/GenBank/DDBJ databases">
        <title>CpG methylation of centromeres and impact of large insertions on vertebrate speciation.</title>
        <authorList>
            <person name="Ichikawa K."/>
            <person name="Yoshimura J."/>
            <person name="Morishita S."/>
        </authorList>
    </citation>
    <scope>NUCLEOTIDE SEQUENCE</scope>
    <source>
        <strain evidence="7 8">HSOK</strain>
    </source>
</reference>
<dbReference type="AlphaFoldDB" id="A0A3P9HPL8"/>
<proteinExistence type="inferred from homology"/>
<comment type="similarity">
    <text evidence="5">Belongs to the vestigial family.</text>
</comment>
<dbReference type="GO" id="GO:0005634">
    <property type="term" value="C:nucleus"/>
    <property type="evidence" value="ECO:0007669"/>
    <property type="project" value="UniProtKB-SubCell"/>
</dbReference>
<dbReference type="PANTHER" id="PTHR15950:SF22">
    <property type="entry name" value="VESTIGIAL LIKE 2B"/>
    <property type="match status" value="1"/>
</dbReference>
<feature type="compositionally biased region" description="Basic residues" evidence="6">
    <location>
        <begin position="53"/>
        <end position="70"/>
    </location>
</feature>
<comment type="subcellular location">
    <subcellularLocation>
        <location evidence="1">Nucleus</location>
    </subcellularLocation>
</comment>
<dbReference type="Proteomes" id="UP000265200">
    <property type="component" value="Chromosome 10"/>
</dbReference>
<protein>
    <submittedName>
        <fullName evidence="7">Uncharacterized protein</fullName>
    </submittedName>
</protein>
<keyword evidence="3" id="KW-0804">Transcription</keyword>
<organism evidence="7 8">
    <name type="scientific">Oryzias latipes</name>
    <name type="common">Japanese rice fish</name>
    <name type="synonym">Japanese killifish</name>
    <dbReference type="NCBI Taxonomy" id="8090"/>
    <lineage>
        <taxon>Eukaryota</taxon>
        <taxon>Metazoa</taxon>
        <taxon>Chordata</taxon>
        <taxon>Craniata</taxon>
        <taxon>Vertebrata</taxon>
        <taxon>Euteleostomi</taxon>
        <taxon>Actinopterygii</taxon>
        <taxon>Neopterygii</taxon>
        <taxon>Teleostei</taxon>
        <taxon>Neoteleostei</taxon>
        <taxon>Acanthomorphata</taxon>
        <taxon>Ovalentaria</taxon>
        <taxon>Atherinomorphae</taxon>
        <taxon>Beloniformes</taxon>
        <taxon>Adrianichthyidae</taxon>
        <taxon>Oryziinae</taxon>
        <taxon>Oryzias</taxon>
    </lineage>
</organism>
<dbReference type="Pfam" id="PF07545">
    <property type="entry name" value="Vg_Tdu"/>
    <property type="match status" value="1"/>
</dbReference>
<reference key="1">
    <citation type="journal article" date="2007" name="Nature">
        <title>The medaka draft genome and insights into vertebrate genome evolution.</title>
        <authorList>
            <person name="Kasahara M."/>
            <person name="Naruse K."/>
            <person name="Sasaki S."/>
            <person name="Nakatani Y."/>
            <person name="Qu W."/>
            <person name="Ahsan B."/>
            <person name="Yamada T."/>
            <person name="Nagayasu Y."/>
            <person name="Doi K."/>
            <person name="Kasai Y."/>
            <person name="Jindo T."/>
            <person name="Kobayashi D."/>
            <person name="Shimada A."/>
            <person name="Toyoda A."/>
            <person name="Kuroki Y."/>
            <person name="Fujiyama A."/>
            <person name="Sasaki T."/>
            <person name="Shimizu A."/>
            <person name="Asakawa S."/>
            <person name="Shimizu N."/>
            <person name="Hashimoto S."/>
            <person name="Yang J."/>
            <person name="Lee Y."/>
            <person name="Matsushima K."/>
            <person name="Sugano S."/>
            <person name="Sakaizumi M."/>
            <person name="Narita T."/>
            <person name="Ohishi K."/>
            <person name="Haga S."/>
            <person name="Ohta F."/>
            <person name="Nomoto H."/>
            <person name="Nogata K."/>
            <person name="Morishita T."/>
            <person name="Endo T."/>
            <person name="Shin-I T."/>
            <person name="Takeda H."/>
            <person name="Morishita S."/>
            <person name="Kohara Y."/>
        </authorList>
    </citation>
    <scope>NUCLEOTIDE SEQUENCE [LARGE SCALE GENOMIC DNA]</scope>
    <source>
        <strain>Hd-rR</strain>
    </source>
</reference>
<evidence type="ECO:0000256" key="3">
    <source>
        <dbReference type="ARBA" id="ARBA00023163"/>
    </source>
</evidence>
<reference evidence="7" key="3">
    <citation type="submission" date="2025-08" db="UniProtKB">
        <authorList>
            <consortium name="Ensembl"/>
        </authorList>
    </citation>
    <scope>IDENTIFICATION</scope>
    <source>
        <strain evidence="7">HSOK</strain>
    </source>
</reference>
<evidence type="ECO:0000256" key="1">
    <source>
        <dbReference type="ARBA" id="ARBA00004123"/>
    </source>
</evidence>
<feature type="region of interest" description="Disordered" evidence="6">
    <location>
        <begin position="43"/>
        <end position="70"/>
    </location>
</feature>
<reference evidence="7" key="4">
    <citation type="submission" date="2025-09" db="UniProtKB">
        <authorList>
            <consortium name="Ensembl"/>
        </authorList>
    </citation>
    <scope>IDENTIFICATION</scope>
    <source>
        <strain evidence="7">HSOK</strain>
    </source>
</reference>
<dbReference type="InterPro" id="IPR011520">
    <property type="entry name" value="Vg_fam"/>
</dbReference>
<evidence type="ECO:0000256" key="5">
    <source>
        <dbReference type="ARBA" id="ARBA00025784"/>
    </source>
</evidence>
<evidence type="ECO:0000256" key="4">
    <source>
        <dbReference type="ARBA" id="ARBA00023242"/>
    </source>
</evidence>
<evidence type="ECO:0000256" key="2">
    <source>
        <dbReference type="ARBA" id="ARBA00023015"/>
    </source>
</evidence>
<dbReference type="PANTHER" id="PTHR15950">
    <property type="entry name" value="TRANSCRIPTION COFACTOR VESTIGIAL-LIKE PROTEIN"/>
    <property type="match status" value="1"/>
</dbReference>
<sequence length="70" mass="7600">MEDRADSPIAVKVEGNSRSVVLTYFQGDTNSMVDAHFDRALSKTSRTEGPAGRPRKVLKAVKSGKHSLTP</sequence>
<name>A0A3P9HPL8_ORYLA</name>
<dbReference type="Ensembl" id="ENSORLT00015016092.1">
    <property type="protein sequence ID" value="ENSORLP00015009705.1"/>
    <property type="gene ID" value="ENSORLG00015010502.1"/>
</dbReference>
<evidence type="ECO:0000313" key="7">
    <source>
        <dbReference type="Ensembl" id="ENSORLP00015009705.1"/>
    </source>
</evidence>
<evidence type="ECO:0000313" key="8">
    <source>
        <dbReference type="Proteomes" id="UP000265200"/>
    </source>
</evidence>
<accession>A0A3P9HPL8</accession>
<dbReference type="GO" id="GO:0006355">
    <property type="term" value="P:regulation of DNA-templated transcription"/>
    <property type="evidence" value="ECO:0007669"/>
    <property type="project" value="InterPro"/>
</dbReference>
<keyword evidence="2" id="KW-0805">Transcription regulation</keyword>
<evidence type="ECO:0000256" key="6">
    <source>
        <dbReference type="SAM" id="MobiDB-lite"/>
    </source>
</evidence>